<dbReference type="RefSeq" id="WP_169344538.1">
    <property type="nucleotide sequence ID" value="NZ_JABBJJ010000035.1"/>
</dbReference>
<dbReference type="Pfam" id="PF07205">
    <property type="entry name" value="DUF1413"/>
    <property type="match status" value="1"/>
</dbReference>
<protein>
    <submittedName>
        <fullName evidence="1">DUF1413 domain-containing protein</fullName>
    </submittedName>
</protein>
<name>A0A848LEI9_9BACT</name>
<organism evidence="1 2">
    <name type="scientific">Pyxidicoccus fallax</name>
    <dbReference type="NCBI Taxonomy" id="394095"/>
    <lineage>
        <taxon>Bacteria</taxon>
        <taxon>Pseudomonadati</taxon>
        <taxon>Myxococcota</taxon>
        <taxon>Myxococcia</taxon>
        <taxon>Myxococcales</taxon>
        <taxon>Cystobacterineae</taxon>
        <taxon>Myxococcaceae</taxon>
        <taxon>Pyxidicoccus</taxon>
    </lineage>
</organism>
<evidence type="ECO:0000313" key="2">
    <source>
        <dbReference type="Proteomes" id="UP000518300"/>
    </source>
</evidence>
<dbReference type="AlphaFoldDB" id="A0A848LEI9"/>
<dbReference type="InterPro" id="IPR010813">
    <property type="entry name" value="DUF1413"/>
</dbReference>
<reference evidence="1 2" key="1">
    <citation type="submission" date="2020-04" db="EMBL/GenBank/DDBJ databases">
        <title>Draft genome of Pyxidicoccus fallax type strain.</title>
        <authorList>
            <person name="Whitworth D.E."/>
        </authorList>
    </citation>
    <scope>NUCLEOTIDE SEQUENCE [LARGE SCALE GENOMIC DNA]</scope>
    <source>
        <strain evidence="1 2">DSM 14698</strain>
    </source>
</reference>
<dbReference type="EMBL" id="JABBJJ010000035">
    <property type="protein sequence ID" value="NMO15245.1"/>
    <property type="molecule type" value="Genomic_DNA"/>
</dbReference>
<proteinExistence type="predicted"/>
<dbReference type="Proteomes" id="UP000518300">
    <property type="component" value="Unassembled WGS sequence"/>
</dbReference>
<accession>A0A848LEI9</accession>
<gene>
    <name evidence="1" type="ORF">HG543_10310</name>
</gene>
<sequence length="120" mass="13569">MLQLALTLDADLAMAALEQAREAELDLDAFVVEKLRQVLVGAAAAPIGRGNEEWLTKAVERARAVPVGQEFKLQDLFSKDEWKQIPSPTVFGREFRKEVEPDLAIHVRKTPQNQAIYERR</sequence>
<comment type="caution">
    <text evidence="1">The sequence shown here is derived from an EMBL/GenBank/DDBJ whole genome shotgun (WGS) entry which is preliminary data.</text>
</comment>
<keyword evidence="2" id="KW-1185">Reference proteome</keyword>
<evidence type="ECO:0000313" key="1">
    <source>
        <dbReference type="EMBL" id="NMO15245.1"/>
    </source>
</evidence>